<organism evidence="1 2">
    <name type="scientific">Pseudomonas duriflava</name>
    <dbReference type="NCBI Taxonomy" id="459528"/>
    <lineage>
        <taxon>Bacteria</taxon>
        <taxon>Pseudomonadati</taxon>
        <taxon>Pseudomonadota</taxon>
        <taxon>Gammaproteobacteria</taxon>
        <taxon>Pseudomonadales</taxon>
        <taxon>Pseudomonadaceae</taxon>
        <taxon>Pseudomonas</taxon>
    </lineage>
</organism>
<name>A0A562QLG7_9PSED</name>
<protein>
    <submittedName>
        <fullName evidence="1">Uncharacterized protein</fullName>
    </submittedName>
</protein>
<dbReference type="Proteomes" id="UP000316905">
    <property type="component" value="Unassembled WGS sequence"/>
</dbReference>
<dbReference type="EMBL" id="VLKY01000002">
    <property type="protein sequence ID" value="TWI57559.1"/>
    <property type="molecule type" value="Genomic_DNA"/>
</dbReference>
<reference evidence="1 2" key="1">
    <citation type="journal article" date="2015" name="Stand. Genomic Sci.">
        <title>Genomic Encyclopedia of Bacterial and Archaeal Type Strains, Phase III: the genomes of soil and plant-associated and newly described type strains.</title>
        <authorList>
            <person name="Whitman W.B."/>
            <person name="Woyke T."/>
            <person name="Klenk H.P."/>
            <person name="Zhou Y."/>
            <person name="Lilburn T.G."/>
            <person name="Beck B.J."/>
            <person name="De Vos P."/>
            <person name="Vandamme P."/>
            <person name="Eisen J.A."/>
            <person name="Garrity G."/>
            <person name="Hugenholtz P."/>
            <person name="Kyrpides N.C."/>
        </authorList>
    </citation>
    <scope>NUCLEOTIDE SEQUENCE [LARGE SCALE GENOMIC DNA]</scope>
    <source>
        <strain evidence="1 2">CGMCC 1.6858</strain>
    </source>
</reference>
<evidence type="ECO:0000313" key="2">
    <source>
        <dbReference type="Proteomes" id="UP000316905"/>
    </source>
</evidence>
<keyword evidence="2" id="KW-1185">Reference proteome</keyword>
<accession>A0A562QLG7</accession>
<comment type="caution">
    <text evidence="1">The sequence shown here is derived from an EMBL/GenBank/DDBJ whole genome shotgun (WGS) entry which is preliminary data.</text>
</comment>
<evidence type="ECO:0000313" key="1">
    <source>
        <dbReference type="EMBL" id="TWI57559.1"/>
    </source>
</evidence>
<sequence>MQEYPQVASFTWWLAQWLSTRYVQFQALHKRRNGLIRKRYLTFSY</sequence>
<gene>
    <name evidence="1" type="ORF">IQ22_00776</name>
</gene>
<proteinExistence type="predicted"/>
<dbReference type="AlphaFoldDB" id="A0A562QLG7"/>